<dbReference type="RefSeq" id="WP_034163436.1">
    <property type="nucleotide sequence ID" value="NZ_CP006664.1"/>
</dbReference>
<organism evidence="1 2">
    <name type="scientific">Edwardsiella anguillarum ET080813</name>
    <dbReference type="NCBI Taxonomy" id="667120"/>
    <lineage>
        <taxon>Bacteria</taxon>
        <taxon>Pseudomonadati</taxon>
        <taxon>Pseudomonadota</taxon>
        <taxon>Gammaproteobacteria</taxon>
        <taxon>Enterobacterales</taxon>
        <taxon>Hafniaceae</taxon>
        <taxon>Edwardsiella</taxon>
    </lineage>
</organism>
<dbReference type="GeneID" id="33941141"/>
<dbReference type="Proteomes" id="UP000028681">
    <property type="component" value="Chromosome"/>
</dbReference>
<dbReference type="InterPro" id="IPR010352">
    <property type="entry name" value="DUF945"/>
</dbReference>
<dbReference type="Pfam" id="PF06097">
    <property type="entry name" value="DUF945"/>
    <property type="match status" value="1"/>
</dbReference>
<dbReference type="AlphaFoldDB" id="A0A076LNL2"/>
<dbReference type="EMBL" id="CP006664">
    <property type="protein sequence ID" value="AIJ10165.1"/>
    <property type="molecule type" value="Genomic_DNA"/>
</dbReference>
<name>A0A076LNL2_9GAMM</name>
<proteinExistence type="predicted"/>
<sequence>MKKSAVAVAVIVVLGAAWSGASWYTGKLIEQRMDGEVARLNESLTQRLPQAGLKISYQDYQRGVFSSRVRYIIQADPAAKQDALLKPGQQLALNETISHGPFPLTHFSLEPSMAVVHSELANTPLVAPLFTANKGQSPLDAYTRIAYSGDNRSEITLLPLSLLAGENKIDFGGAQIKADVARDLSRMDLAAEAKSLSIDAPNGGQRETLSLTGATFTTHSKMGKFGLNIGEQQIAAKHLSLSVDGKESAALDDLAMNASLKEGERTLDARVDYRLGALQIDGKAFGGGAMTLDLNGFDGHGVKTFADEYNAFISRQLSSGHSSDSAAYQQQLTSMLDAALPTLLSGNPRIDLKPVTWKNSAGSSQFDLSLSLGAPAKTEAAAALPPLLQAVRTLDVSLNLSMPMATQIAANAAELEGYQADEAQKLAAQQVQGVSAMGQMFKLTTQQDNAIVSQLRYADGQVTLNGKQMTLAQFAGLFGVLGGMDSAPTGAQ</sequence>
<evidence type="ECO:0000313" key="1">
    <source>
        <dbReference type="EMBL" id="AIJ10165.1"/>
    </source>
</evidence>
<dbReference type="HOGENOM" id="CLU_029683_2_0_6"/>
<evidence type="ECO:0000313" key="2">
    <source>
        <dbReference type="Proteomes" id="UP000028681"/>
    </source>
</evidence>
<dbReference type="KEGG" id="ete:ETEE_3753"/>
<gene>
    <name evidence="1" type="primary">ydgA</name>
    <name evidence="1" type="ORF">ETEE_3753</name>
</gene>
<accession>A0A076LNL2</accession>
<reference evidence="1 2" key="1">
    <citation type="journal article" date="2012" name="PLoS ONE">
        <title>Edwardsiella comparative phylogenomics reveal the new intra/inter-species taxonomic relationships, virulence evolution and niche adaptation mechanisms.</title>
        <authorList>
            <person name="Yang M."/>
            <person name="Lv Y."/>
            <person name="Xiao J."/>
            <person name="Wu H."/>
            <person name="Zheng H."/>
            <person name="Liu Q."/>
            <person name="Zhang Y."/>
            <person name="Wang Q."/>
        </authorList>
    </citation>
    <scope>NUCLEOTIDE SEQUENCE [LARGE SCALE GENOMIC DNA]</scope>
    <source>
        <strain evidence="2">080813</strain>
    </source>
</reference>
<protein>
    <submittedName>
        <fullName evidence="1">Putative GTP-binding protein YdgA</fullName>
    </submittedName>
</protein>